<gene>
    <name evidence="6" type="primary">LOC101849152</name>
</gene>
<protein>
    <submittedName>
        <fullName evidence="6">Golgin subfamily A member 2</fullName>
    </submittedName>
</protein>
<dbReference type="PANTHER" id="PTHR10881:SF46">
    <property type="entry name" value="GOLGIN SUBFAMILY A MEMBER 2"/>
    <property type="match status" value="1"/>
</dbReference>
<accession>A0ABM1A7B8</accession>
<evidence type="ECO:0000256" key="1">
    <source>
        <dbReference type="ARBA" id="ARBA00023054"/>
    </source>
</evidence>
<feature type="region of interest" description="Disordered" evidence="3">
    <location>
        <begin position="942"/>
        <end position="1003"/>
    </location>
</feature>
<feature type="coiled-coil region" evidence="2">
    <location>
        <begin position="805"/>
        <end position="832"/>
    </location>
</feature>
<feature type="compositionally biased region" description="Basic residues" evidence="3">
    <location>
        <begin position="963"/>
        <end position="986"/>
    </location>
</feature>
<feature type="compositionally biased region" description="Low complexity" evidence="3">
    <location>
        <begin position="48"/>
        <end position="60"/>
    </location>
</feature>
<feature type="region of interest" description="Disordered" evidence="3">
    <location>
        <begin position="841"/>
        <end position="929"/>
    </location>
</feature>
<proteinExistence type="predicted"/>
<feature type="compositionally biased region" description="Basic and acidic residues" evidence="3">
    <location>
        <begin position="28"/>
        <end position="47"/>
    </location>
</feature>
<feature type="domain" description="Golgin subfamily A conserved" evidence="4">
    <location>
        <begin position="355"/>
        <end position="589"/>
    </location>
</feature>
<feature type="region of interest" description="Disordered" evidence="3">
    <location>
        <begin position="648"/>
        <end position="670"/>
    </location>
</feature>
<dbReference type="RefSeq" id="XP_012942251.1">
    <property type="nucleotide sequence ID" value="XM_013086797.2"/>
</dbReference>
<feature type="compositionally biased region" description="Basic and acidic residues" evidence="3">
    <location>
        <begin position="942"/>
        <end position="952"/>
    </location>
</feature>
<dbReference type="Proteomes" id="UP000694888">
    <property type="component" value="Unplaced"/>
</dbReference>
<evidence type="ECO:0000256" key="2">
    <source>
        <dbReference type="SAM" id="Coils"/>
    </source>
</evidence>
<dbReference type="InterPro" id="IPR024858">
    <property type="entry name" value="GOLGA"/>
</dbReference>
<name>A0ABM1A7B8_APLCA</name>
<feature type="coiled-coil region" evidence="2">
    <location>
        <begin position="610"/>
        <end position="637"/>
    </location>
</feature>
<feature type="compositionally biased region" description="Basic and acidic residues" evidence="3">
    <location>
        <begin position="1"/>
        <end position="11"/>
    </location>
</feature>
<reference evidence="6" key="1">
    <citation type="submission" date="2025-08" db="UniProtKB">
        <authorList>
            <consortium name="RefSeq"/>
        </authorList>
    </citation>
    <scope>IDENTIFICATION</scope>
</reference>
<dbReference type="PANTHER" id="PTHR10881">
    <property type="entry name" value="GOLGIN SUBFAMILY A MEMBER-RELATED"/>
    <property type="match status" value="1"/>
</dbReference>
<feature type="coiled-coil region" evidence="2">
    <location>
        <begin position="674"/>
        <end position="715"/>
    </location>
</feature>
<evidence type="ECO:0000313" key="5">
    <source>
        <dbReference type="Proteomes" id="UP000694888"/>
    </source>
</evidence>
<feature type="compositionally biased region" description="Low complexity" evidence="3">
    <location>
        <begin position="859"/>
        <end position="869"/>
    </location>
</feature>
<evidence type="ECO:0000313" key="6">
    <source>
        <dbReference type="RefSeq" id="XP_012942251.1"/>
    </source>
</evidence>
<feature type="compositionally biased region" description="Basic and acidic residues" evidence="3">
    <location>
        <begin position="154"/>
        <end position="179"/>
    </location>
</feature>
<feature type="region of interest" description="Disordered" evidence="3">
    <location>
        <begin position="153"/>
        <end position="179"/>
    </location>
</feature>
<feature type="compositionally biased region" description="Low complexity" evidence="3">
    <location>
        <begin position="242"/>
        <end position="253"/>
    </location>
</feature>
<dbReference type="GeneID" id="101849152"/>
<dbReference type="Pfam" id="PF15070">
    <property type="entry name" value="GOLGA2L5"/>
    <property type="match status" value="1"/>
</dbReference>
<keyword evidence="1 2" id="KW-0175">Coiled coil</keyword>
<feature type="compositionally biased region" description="Basic and acidic residues" evidence="3">
    <location>
        <begin position="649"/>
        <end position="659"/>
    </location>
</feature>
<dbReference type="InterPro" id="IPR043976">
    <property type="entry name" value="GOLGA_cons_dom"/>
</dbReference>
<feature type="region of interest" description="Disordered" evidence="3">
    <location>
        <begin position="230"/>
        <end position="255"/>
    </location>
</feature>
<feature type="compositionally biased region" description="Basic residues" evidence="3">
    <location>
        <begin position="12"/>
        <end position="27"/>
    </location>
</feature>
<feature type="region of interest" description="Disordered" evidence="3">
    <location>
        <begin position="1"/>
        <end position="80"/>
    </location>
</feature>
<evidence type="ECO:0000256" key="3">
    <source>
        <dbReference type="SAM" id="MobiDB-lite"/>
    </source>
</evidence>
<keyword evidence="5" id="KW-1185">Reference proteome</keyword>
<evidence type="ECO:0000259" key="4">
    <source>
        <dbReference type="Pfam" id="PF15070"/>
    </source>
</evidence>
<sequence>MADSNKKEKIAAAKKKLKQFQRHRSASRTRDSAERELPRGHAAERSPRSASPRNASPLPAEQTETTKDVVGVNSNGSNAEELVDDIRTTASTESLQQLSRQINGLLSESAAYLNGEEATSNGMQELEERNRDLAALLEKHSQANEQLNLQNQQLREHSKSLQDQLETERSSFHEKQKKDIGSLKEQLQVHIQTIGILVAEKTELQSQVNQSQRIADQRIEEIEELSGRLKASRQRVSDLERSLSTTSQSGQQLEKNAAENAKELDRLKLESYKSSKQNEELKQQVSELSEQLQAKVTECKSSSDEVTELQKKLEMAELYAQQLSSESENTQGSVEILNSLQKERDSLLARLHQHEELTQKLQSERDQVTDQYQQYTEQLRHQSQQVTQQVTVLTEEREQLLNKQHELEGAVHELQRKLEDVENAPRPEVAAPAPQAPSIPPEVTAELERLRIDVREATVALETQVRDNMQLGRLLEEKEERVSNLERSVEEMGEQAGDKVQLLESIQSDRTALSRALSQNKELKTQLEELQQGFVKISTDNMELVTRLQTEQHSVNELSAKLAQQEDELTQIREVLSSKEGEVTELKSAQQFVEKEMYQQDQMTDRLRHYEAQAQLVDTLQNELTAAQDMMEALTTQNSELRTMLIKATEVKSPSRSESAENGDSEGEGRNEIMESLQATIAQLETERTQLYESLKEQRQLSDSLGIKIADLQEEVIRKTEDNNPDSERISRSEYQELKTAMELIQQKYMHVMQDKAELSDKADQLEHLVLQLQGESDTIGEYISLYHHQRALLQQRETQKNDYIAQLARDREQLQDKLGELQVLVMQLLGERNMLHSYHEETTTHSPQHHHPDMAVAQQQRPQKQQHQALSNGTMNAYENDWPDYTSSESDTDSEVEPIVGGQQMPATPDSEMTPQSSPPDSPRDGEEVAAHRLALYNDQDSNHDASHMDADSASVSSDQKHSHRSHGHSHHHPHHSNNHHHNHHHPADPSSSSFPAPAEEDHTAHKILSLLTELGHSHMVDQVPLIDRNFLPCKFCKGAVQIV</sequence>
<organism evidence="5 6">
    <name type="scientific">Aplysia californica</name>
    <name type="common">California sea hare</name>
    <dbReference type="NCBI Taxonomy" id="6500"/>
    <lineage>
        <taxon>Eukaryota</taxon>
        <taxon>Metazoa</taxon>
        <taxon>Spiralia</taxon>
        <taxon>Lophotrochozoa</taxon>
        <taxon>Mollusca</taxon>
        <taxon>Gastropoda</taxon>
        <taxon>Heterobranchia</taxon>
        <taxon>Euthyneura</taxon>
        <taxon>Tectipleura</taxon>
        <taxon>Aplysiida</taxon>
        <taxon>Aplysioidea</taxon>
        <taxon>Aplysiidae</taxon>
        <taxon>Aplysia</taxon>
    </lineage>
</organism>
<feature type="coiled-coil region" evidence="2">
    <location>
        <begin position="468"/>
        <end position="582"/>
    </location>
</feature>